<keyword evidence="2" id="KW-1185">Reference proteome</keyword>
<sequence length="97" mass="10637">MLTGQTGQLRVLALHDNHLLMFRVPTLLPCLPLSLCTLSHQPCRASLNHSFPIVSSGVTPVTPGLKLVRSSPRPIMSCDTLHSSFHNAKINPSFRLL</sequence>
<evidence type="ECO:0000313" key="2">
    <source>
        <dbReference type="Proteomes" id="UP000297245"/>
    </source>
</evidence>
<dbReference type="AlphaFoldDB" id="A0A4S8L589"/>
<proteinExistence type="predicted"/>
<reference evidence="1 2" key="1">
    <citation type="journal article" date="2019" name="Nat. Ecol. Evol.">
        <title>Megaphylogeny resolves global patterns of mushroom evolution.</title>
        <authorList>
            <person name="Varga T."/>
            <person name="Krizsan K."/>
            <person name="Foldi C."/>
            <person name="Dima B."/>
            <person name="Sanchez-Garcia M."/>
            <person name="Sanchez-Ramirez S."/>
            <person name="Szollosi G.J."/>
            <person name="Szarkandi J.G."/>
            <person name="Papp V."/>
            <person name="Albert L."/>
            <person name="Andreopoulos W."/>
            <person name="Angelini C."/>
            <person name="Antonin V."/>
            <person name="Barry K.W."/>
            <person name="Bougher N.L."/>
            <person name="Buchanan P."/>
            <person name="Buyck B."/>
            <person name="Bense V."/>
            <person name="Catcheside P."/>
            <person name="Chovatia M."/>
            <person name="Cooper J."/>
            <person name="Damon W."/>
            <person name="Desjardin D."/>
            <person name="Finy P."/>
            <person name="Geml J."/>
            <person name="Haridas S."/>
            <person name="Hughes K."/>
            <person name="Justo A."/>
            <person name="Karasinski D."/>
            <person name="Kautmanova I."/>
            <person name="Kiss B."/>
            <person name="Kocsube S."/>
            <person name="Kotiranta H."/>
            <person name="LaButti K.M."/>
            <person name="Lechner B.E."/>
            <person name="Liimatainen K."/>
            <person name="Lipzen A."/>
            <person name="Lukacs Z."/>
            <person name="Mihaltcheva S."/>
            <person name="Morgado L.N."/>
            <person name="Niskanen T."/>
            <person name="Noordeloos M.E."/>
            <person name="Ohm R.A."/>
            <person name="Ortiz-Santana B."/>
            <person name="Ovrebo C."/>
            <person name="Racz N."/>
            <person name="Riley R."/>
            <person name="Savchenko A."/>
            <person name="Shiryaev A."/>
            <person name="Soop K."/>
            <person name="Spirin V."/>
            <person name="Szebenyi C."/>
            <person name="Tomsovsky M."/>
            <person name="Tulloss R.E."/>
            <person name="Uehling J."/>
            <person name="Grigoriev I.V."/>
            <person name="Vagvolgyi C."/>
            <person name="Papp T."/>
            <person name="Martin F.M."/>
            <person name="Miettinen O."/>
            <person name="Hibbett D.S."/>
            <person name="Nagy L.G."/>
        </authorList>
    </citation>
    <scope>NUCLEOTIDE SEQUENCE [LARGE SCALE GENOMIC DNA]</scope>
    <source>
        <strain evidence="1 2">CBS 962.96</strain>
    </source>
</reference>
<accession>A0A4S8L589</accession>
<dbReference type="Proteomes" id="UP000297245">
    <property type="component" value="Unassembled WGS sequence"/>
</dbReference>
<protein>
    <submittedName>
        <fullName evidence="1">Uncharacterized protein</fullName>
    </submittedName>
</protein>
<evidence type="ECO:0000313" key="1">
    <source>
        <dbReference type="EMBL" id="THU83757.1"/>
    </source>
</evidence>
<organism evidence="1 2">
    <name type="scientific">Dendrothele bispora (strain CBS 962.96)</name>
    <dbReference type="NCBI Taxonomy" id="1314807"/>
    <lineage>
        <taxon>Eukaryota</taxon>
        <taxon>Fungi</taxon>
        <taxon>Dikarya</taxon>
        <taxon>Basidiomycota</taxon>
        <taxon>Agaricomycotina</taxon>
        <taxon>Agaricomycetes</taxon>
        <taxon>Agaricomycetidae</taxon>
        <taxon>Agaricales</taxon>
        <taxon>Agaricales incertae sedis</taxon>
        <taxon>Dendrothele</taxon>
    </lineage>
</organism>
<dbReference type="EMBL" id="ML179643">
    <property type="protein sequence ID" value="THU83757.1"/>
    <property type="molecule type" value="Genomic_DNA"/>
</dbReference>
<name>A0A4S8L589_DENBC</name>
<gene>
    <name evidence="1" type="ORF">K435DRAFT_870975</name>
</gene>